<dbReference type="AlphaFoldDB" id="A0A4D6HBF5"/>
<organism evidence="1 2">
    <name type="scientific">Halapricum salinum</name>
    <dbReference type="NCBI Taxonomy" id="1457250"/>
    <lineage>
        <taxon>Archaea</taxon>
        <taxon>Methanobacteriati</taxon>
        <taxon>Methanobacteriota</taxon>
        <taxon>Stenosarchaea group</taxon>
        <taxon>Halobacteria</taxon>
        <taxon>Halobacteriales</taxon>
        <taxon>Haloarculaceae</taxon>
        <taxon>Halapricum</taxon>
    </lineage>
</organism>
<evidence type="ECO:0000313" key="1">
    <source>
        <dbReference type="EMBL" id="QCC50841.1"/>
    </source>
</evidence>
<dbReference type="STRING" id="1457250.GCA_000755225_00271"/>
<sequence>MEQILGVDFSGARDAGQKIWLTVCIERDGALHVKSSVPAAAQFDADSRAACLRGVRAAIERADVVGLDVPFGLPAAVHDRESWTDVVSLIAGIDDPETFRSRCVARASEVTGGDQQYLRRETDADRGALSPYHWIRAAQTYYGIREVLQPLVGEDAVAIKPLHDGPATPVCETHPAATLRDIGLPTRGYKDDTDRSRDRRKTIVEGLQMTPLSMHGIEEYLLDDVGGDAIDSLLTALAAWRASRNEFSPEGAFDPVEGHIYR</sequence>
<dbReference type="KEGG" id="hsn:DV733_06095"/>
<dbReference type="EMBL" id="CP031310">
    <property type="protein sequence ID" value="QCC50841.1"/>
    <property type="molecule type" value="Genomic_DNA"/>
</dbReference>
<reference evidence="1 2" key="1">
    <citation type="journal article" date="2019" name="Nat. Commun.">
        <title>A new type of DNA phosphorothioation-based antiviral system in archaea.</title>
        <authorList>
            <person name="Xiong L."/>
            <person name="Liu S."/>
            <person name="Chen S."/>
            <person name="Xiao Y."/>
            <person name="Zhu B."/>
            <person name="Gao Y."/>
            <person name="Zhang Y."/>
            <person name="Chen B."/>
            <person name="Luo J."/>
            <person name="Deng Z."/>
            <person name="Chen X."/>
            <person name="Wang L."/>
            <person name="Chen S."/>
        </authorList>
    </citation>
    <scope>NUCLEOTIDE SEQUENCE [LARGE SCALE GENOMIC DNA]</scope>
    <source>
        <strain evidence="1 2">CBA1105</strain>
    </source>
</reference>
<name>A0A4D6HBF5_9EURY</name>
<keyword evidence="2" id="KW-1185">Reference proteome</keyword>
<dbReference type="InterPro" id="IPR007362">
    <property type="entry name" value="DUF429"/>
</dbReference>
<dbReference type="Pfam" id="PF04250">
    <property type="entry name" value="DUF429"/>
    <property type="match status" value="1"/>
</dbReference>
<dbReference type="OrthoDB" id="137783at2157"/>
<accession>A0A4D6HBF5</accession>
<proteinExistence type="predicted"/>
<dbReference type="RefSeq" id="WP_049995600.1">
    <property type="nucleotide sequence ID" value="NZ_CP031310.1"/>
</dbReference>
<dbReference type="Proteomes" id="UP000296706">
    <property type="component" value="Chromosome"/>
</dbReference>
<dbReference type="GeneID" id="39847417"/>
<evidence type="ECO:0000313" key="2">
    <source>
        <dbReference type="Proteomes" id="UP000296706"/>
    </source>
</evidence>
<protein>
    <submittedName>
        <fullName evidence="1">DUF429 domain-containing protein</fullName>
    </submittedName>
</protein>
<gene>
    <name evidence="1" type="ORF">DV733_06095</name>
</gene>